<name>A0A9P5ZA25_9AGAR</name>
<evidence type="ECO:0000313" key="13">
    <source>
        <dbReference type="EMBL" id="KAF9482714.1"/>
    </source>
</evidence>
<evidence type="ECO:0000256" key="3">
    <source>
        <dbReference type="ARBA" id="ARBA00012744"/>
    </source>
</evidence>
<feature type="active site" description="Nucleophile" evidence="10">
    <location>
        <position position="386"/>
    </location>
</feature>
<dbReference type="OrthoDB" id="65569at2759"/>
<dbReference type="PANTHER" id="PTHR10353">
    <property type="entry name" value="GLYCOSYL HYDROLASE"/>
    <property type="match status" value="1"/>
</dbReference>
<keyword evidence="5" id="KW-0136">Cellulose degradation</keyword>
<keyword evidence="14" id="KW-1185">Reference proteome</keyword>
<evidence type="ECO:0000256" key="2">
    <source>
        <dbReference type="ARBA" id="ARBA00010838"/>
    </source>
</evidence>
<sequence length="504" mass="56730">MDAPQAKLPSDFLYGFATAAYQIEGSPTAGGRAPSIWDTFSHPDPQSGIKRTADGLSGDVATDSFNRWKDDIELLKSYGANAYRFSLSWSRIIDFSGQKTDDGLEPVNAEGVQHYRMIIEELVRVGITPYVTLYHWDLPQALHDRYGGWLDRRIVKDYVHYAKTCFNAFGDLVKHWITVNEPWVISVLGYGQGVFAPGRSSNREKSAEGNTSTEPFIVGHHIILAHAYAVQCFRETFAPIHGGTIGITLDTGSYLPYNDEPKNIQAAQRAFDSRLGWFADPIYKGHYPLSLKQRIGDRLPKFSAEDLEVVKGSSDFFGMNTYTTNLVQDGGVDELYGNVKTGFTRPDGSQLGKQAHVSWIQIHPEGFRELLNYVWKTYNKPIYVTENGFAAKSDAILSLPDVVHDADRVEYFQGYTNALLNAVTQDNVLVKSYFAWSLLDNFEWADGYTTRFGVTYVDYATQKRYPKDSAYFLKKVSSSLQSFFFFHGIINGWLMDVPTIPSTL</sequence>
<proteinExistence type="inferred from homology"/>
<dbReference type="InterPro" id="IPR018120">
    <property type="entry name" value="Glyco_hydro_1_AS"/>
</dbReference>
<accession>A0A9P5ZA25</accession>
<dbReference type="EC" id="3.2.1.21" evidence="3"/>
<comment type="similarity">
    <text evidence="2 11">Belongs to the glycosyl hydrolase 1 family.</text>
</comment>
<evidence type="ECO:0000256" key="7">
    <source>
        <dbReference type="ARBA" id="ARBA00023295"/>
    </source>
</evidence>
<evidence type="ECO:0000256" key="12">
    <source>
        <dbReference type="RuleBase" id="RU004468"/>
    </source>
</evidence>
<dbReference type="PROSITE" id="PS00653">
    <property type="entry name" value="GLYCOSYL_HYDROL_F1_2"/>
    <property type="match status" value="1"/>
</dbReference>
<comment type="function">
    <text evidence="9">Plays an important role in cellulose degradation. Shows hydrolytic activity against several glycosidic compounds.</text>
</comment>
<dbReference type="Pfam" id="PF00232">
    <property type="entry name" value="Glyco_hydro_1"/>
    <property type="match status" value="1"/>
</dbReference>
<keyword evidence="8" id="KW-0624">Polysaccharide degradation</keyword>
<evidence type="ECO:0000256" key="11">
    <source>
        <dbReference type="RuleBase" id="RU003690"/>
    </source>
</evidence>
<comment type="caution">
    <text evidence="13">The sequence shown here is derived from an EMBL/GenBank/DDBJ whole genome shotgun (WGS) entry which is preliminary data.</text>
</comment>
<dbReference type="EMBL" id="MU155162">
    <property type="protein sequence ID" value="KAF9482714.1"/>
    <property type="molecule type" value="Genomic_DNA"/>
</dbReference>
<gene>
    <name evidence="13" type="ORF">BDN70DRAFT_874735</name>
</gene>
<keyword evidence="4 12" id="KW-0378">Hydrolase</keyword>
<keyword evidence="6" id="KW-0119">Carbohydrate metabolism</keyword>
<evidence type="ECO:0000256" key="4">
    <source>
        <dbReference type="ARBA" id="ARBA00022801"/>
    </source>
</evidence>
<dbReference type="PANTHER" id="PTHR10353:SF36">
    <property type="entry name" value="LP05116P"/>
    <property type="match status" value="1"/>
</dbReference>
<dbReference type="AlphaFoldDB" id="A0A9P5ZA25"/>
<dbReference type="Gene3D" id="3.20.20.80">
    <property type="entry name" value="Glycosidases"/>
    <property type="match status" value="1"/>
</dbReference>
<dbReference type="InterPro" id="IPR001360">
    <property type="entry name" value="Glyco_hydro_1"/>
</dbReference>
<evidence type="ECO:0000256" key="6">
    <source>
        <dbReference type="ARBA" id="ARBA00023277"/>
    </source>
</evidence>
<evidence type="ECO:0000313" key="14">
    <source>
        <dbReference type="Proteomes" id="UP000807469"/>
    </source>
</evidence>
<dbReference type="SUPFAM" id="SSF51445">
    <property type="entry name" value="(Trans)glycosidases"/>
    <property type="match status" value="1"/>
</dbReference>
<evidence type="ECO:0000256" key="8">
    <source>
        <dbReference type="ARBA" id="ARBA00023326"/>
    </source>
</evidence>
<comment type="catalytic activity">
    <reaction evidence="1">
        <text>Hydrolysis of terminal, non-reducing beta-D-glucosyl residues with release of beta-D-glucose.</text>
        <dbReference type="EC" id="3.2.1.21"/>
    </reaction>
</comment>
<organism evidence="13 14">
    <name type="scientific">Pholiota conissans</name>
    <dbReference type="NCBI Taxonomy" id="109636"/>
    <lineage>
        <taxon>Eukaryota</taxon>
        <taxon>Fungi</taxon>
        <taxon>Dikarya</taxon>
        <taxon>Basidiomycota</taxon>
        <taxon>Agaricomycotina</taxon>
        <taxon>Agaricomycetes</taxon>
        <taxon>Agaricomycetidae</taxon>
        <taxon>Agaricales</taxon>
        <taxon>Agaricineae</taxon>
        <taxon>Strophariaceae</taxon>
        <taxon>Pholiota</taxon>
    </lineage>
</organism>
<evidence type="ECO:0000256" key="5">
    <source>
        <dbReference type="ARBA" id="ARBA00023001"/>
    </source>
</evidence>
<evidence type="ECO:0000256" key="1">
    <source>
        <dbReference type="ARBA" id="ARBA00000448"/>
    </source>
</evidence>
<dbReference type="GO" id="GO:0080079">
    <property type="term" value="F:cellobiose glucosidase activity"/>
    <property type="evidence" value="ECO:0007669"/>
    <property type="project" value="UniProtKB-ARBA"/>
</dbReference>
<keyword evidence="7 12" id="KW-0326">Glycosidase</keyword>
<evidence type="ECO:0000256" key="9">
    <source>
        <dbReference type="ARBA" id="ARBA00056775"/>
    </source>
</evidence>
<dbReference type="InterPro" id="IPR033132">
    <property type="entry name" value="GH_1_N_CS"/>
</dbReference>
<dbReference type="PRINTS" id="PR00131">
    <property type="entry name" value="GLHYDRLASE1"/>
</dbReference>
<protein>
    <recommendedName>
        <fullName evidence="3">beta-glucosidase</fullName>
        <ecNumber evidence="3">3.2.1.21</ecNumber>
    </recommendedName>
</protein>
<evidence type="ECO:0000256" key="10">
    <source>
        <dbReference type="PROSITE-ProRule" id="PRU10055"/>
    </source>
</evidence>
<dbReference type="Proteomes" id="UP000807469">
    <property type="component" value="Unassembled WGS sequence"/>
</dbReference>
<dbReference type="FunFam" id="3.20.20.80:FF:000011">
    <property type="entry name" value="Cytosolic beta-glucosidase"/>
    <property type="match status" value="1"/>
</dbReference>
<dbReference type="InterPro" id="IPR017853">
    <property type="entry name" value="GH"/>
</dbReference>
<dbReference type="PROSITE" id="PS00572">
    <property type="entry name" value="GLYCOSYL_HYDROL_F1_1"/>
    <property type="match status" value="1"/>
</dbReference>
<reference evidence="13" key="1">
    <citation type="submission" date="2020-11" db="EMBL/GenBank/DDBJ databases">
        <authorList>
            <consortium name="DOE Joint Genome Institute"/>
            <person name="Ahrendt S."/>
            <person name="Riley R."/>
            <person name="Andreopoulos W."/>
            <person name="Labutti K."/>
            <person name="Pangilinan J."/>
            <person name="Ruiz-Duenas F.J."/>
            <person name="Barrasa J.M."/>
            <person name="Sanchez-Garcia M."/>
            <person name="Camarero S."/>
            <person name="Miyauchi S."/>
            <person name="Serrano A."/>
            <person name="Linde D."/>
            <person name="Babiker R."/>
            <person name="Drula E."/>
            <person name="Ayuso-Fernandez I."/>
            <person name="Pacheco R."/>
            <person name="Padilla G."/>
            <person name="Ferreira P."/>
            <person name="Barriuso J."/>
            <person name="Kellner H."/>
            <person name="Castanera R."/>
            <person name="Alfaro M."/>
            <person name="Ramirez L."/>
            <person name="Pisabarro A.G."/>
            <person name="Kuo A."/>
            <person name="Tritt A."/>
            <person name="Lipzen A."/>
            <person name="He G."/>
            <person name="Yan M."/>
            <person name="Ng V."/>
            <person name="Cullen D."/>
            <person name="Martin F."/>
            <person name="Rosso M.-N."/>
            <person name="Henrissat B."/>
            <person name="Hibbett D."/>
            <person name="Martinez A.T."/>
            <person name="Grigoriev I.V."/>
        </authorList>
    </citation>
    <scope>NUCLEOTIDE SEQUENCE</scope>
    <source>
        <strain evidence="13">CIRM-BRFM 674</strain>
    </source>
</reference>
<dbReference type="GO" id="GO:0030245">
    <property type="term" value="P:cellulose catabolic process"/>
    <property type="evidence" value="ECO:0007669"/>
    <property type="project" value="UniProtKB-KW"/>
</dbReference>